<evidence type="ECO:0000313" key="2">
    <source>
        <dbReference type="EMBL" id="TQS39734.1"/>
    </source>
</evidence>
<dbReference type="Proteomes" id="UP000317982">
    <property type="component" value="Unassembled WGS sequence"/>
</dbReference>
<organism evidence="2 3">
    <name type="scientific">Cryptosporangium phraense</name>
    <dbReference type="NCBI Taxonomy" id="2593070"/>
    <lineage>
        <taxon>Bacteria</taxon>
        <taxon>Bacillati</taxon>
        <taxon>Actinomycetota</taxon>
        <taxon>Actinomycetes</taxon>
        <taxon>Cryptosporangiales</taxon>
        <taxon>Cryptosporangiaceae</taxon>
        <taxon>Cryptosporangium</taxon>
    </lineage>
</organism>
<gene>
    <name evidence="2" type="ORF">FL583_38595</name>
</gene>
<evidence type="ECO:0000313" key="3">
    <source>
        <dbReference type="Proteomes" id="UP000317982"/>
    </source>
</evidence>
<reference evidence="2 3" key="1">
    <citation type="submission" date="2019-07" db="EMBL/GenBank/DDBJ databases">
        <title>Cryptosporangium phraense sp. nov., isolated from plant litter.</title>
        <authorList>
            <person name="Suriyachadkun C."/>
        </authorList>
    </citation>
    <scope>NUCLEOTIDE SEQUENCE [LARGE SCALE GENOMIC DNA]</scope>
    <source>
        <strain evidence="2 3">A-T 5661</strain>
    </source>
</reference>
<dbReference type="InParanoid" id="A0A545AEI6"/>
<accession>A0A545AEI6</accession>
<proteinExistence type="predicted"/>
<sequence>MPTNVTVFGGSRPQWTGFGLGLSGCIPPLFSVAGHADASAAGAGVSRVAGGWIRPITVLVRVLLPVALGVVVRALSGHRHAAVGGGDCHRAEAAPVRAIAVRLSAHPWAGSPSSWQWTLQRSARPVACRKSIGPRSQPRRRHSRVAVTAGAAASPAEAPQRRA</sequence>
<evidence type="ECO:0000256" key="1">
    <source>
        <dbReference type="SAM" id="MobiDB-lite"/>
    </source>
</evidence>
<dbReference type="RefSeq" id="WP_142709878.1">
    <property type="nucleotide sequence ID" value="NZ_VIRS01000059.1"/>
</dbReference>
<comment type="caution">
    <text evidence="2">The sequence shown here is derived from an EMBL/GenBank/DDBJ whole genome shotgun (WGS) entry which is preliminary data.</text>
</comment>
<feature type="compositionally biased region" description="Low complexity" evidence="1">
    <location>
        <begin position="145"/>
        <end position="163"/>
    </location>
</feature>
<dbReference type="EMBL" id="VIRS01000059">
    <property type="protein sequence ID" value="TQS39734.1"/>
    <property type="molecule type" value="Genomic_DNA"/>
</dbReference>
<feature type="region of interest" description="Disordered" evidence="1">
    <location>
        <begin position="130"/>
        <end position="163"/>
    </location>
</feature>
<dbReference type="AlphaFoldDB" id="A0A545AEI6"/>
<name>A0A545AEI6_9ACTN</name>
<keyword evidence="3" id="KW-1185">Reference proteome</keyword>
<protein>
    <submittedName>
        <fullName evidence="2">Uncharacterized protein</fullName>
    </submittedName>
</protein>